<reference evidence="2 3" key="1">
    <citation type="submission" date="2019-12" db="EMBL/GenBank/DDBJ databases">
        <title>Rhizobium genotypes associated with high levels of biological nitrogen fixation by grain legumes in a temperate-maritime cropping system.</title>
        <authorList>
            <person name="Maluk M."/>
            <person name="Francesc Ferrando Molina F."/>
            <person name="Lopez Del Egido L."/>
            <person name="Lafos M."/>
            <person name="Langarica-Fuentes A."/>
            <person name="Gebre Yohannes G."/>
            <person name="Young M.W."/>
            <person name="Martin P."/>
            <person name="Gantlett R."/>
            <person name="Kenicer G."/>
            <person name="Hawes C."/>
            <person name="Begg G.S."/>
            <person name="Quilliam R.S."/>
            <person name="Squire G.R."/>
            <person name="Poole P.S."/>
            <person name="Young P.W."/>
            <person name="Iannetta P.M."/>
            <person name="James E.K."/>
        </authorList>
    </citation>
    <scope>NUCLEOTIDE SEQUENCE [LARGE SCALE GENOMIC DNA]</scope>
    <source>
        <strain evidence="2 3">JHI1096</strain>
    </source>
</reference>
<dbReference type="Pfam" id="PF01636">
    <property type="entry name" value="APH"/>
    <property type="match status" value="1"/>
</dbReference>
<keyword evidence="2" id="KW-0808">Transferase</keyword>
<proteinExistence type="predicted"/>
<protein>
    <submittedName>
        <fullName evidence="2">Phosphotransferase</fullName>
    </submittedName>
</protein>
<evidence type="ECO:0000259" key="1">
    <source>
        <dbReference type="Pfam" id="PF01636"/>
    </source>
</evidence>
<dbReference type="RefSeq" id="WP_164578903.1">
    <property type="nucleotide sequence ID" value="NZ_JAAXDH010000007.1"/>
</dbReference>
<gene>
    <name evidence="2" type="ORF">GR204_30460</name>
</gene>
<dbReference type="Gene3D" id="3.90.1200.10">
    <property type="match status" value="1"/>
</dbReference>
<dbReference type="EMBL" id="WUEZ01000050">
    <property type="protein sequence ID" value="NEI38226.1"/>
    <property type="molecule type" value="Genomic_DNA"/>
</dbReference>
<accession>A0A6P0BGF3</accession>
<dbReference type="InterPro" id="IPR002575">
    <property type="entry name" value="Aminoglycoside_PTrfase"/>
</dbReference>
<dbReference type="AlphaFoldDB" id="A0A6P0BGF3"/>
<dbReference type="SUPFAM" id="SSF56112">
    <property type="entry name" value="Protein kinase-like (PK-like)"/>
    <property type="match status" value="1"/>
</dbReference>
<evidence type="ECO:0000313" key="2">
    <source>
        <dbReference type="EMBL" id="NEI38226.1"/>
    </source>
</evidence>
<dbReference type="InterPro" id="IPR011009">
    <property type="entry name" value="Kinase-like_dom_sf"/>
</dbReference>
<organism evidence="2 3">
    <name type="scientific">Rhizobium leguminosarum</name>
    <dbReference type="NCBI Taxonomy" id="384"/>
    <lineage>
        <taxon>Bacteria</taxon>
        <taxon>Pseudomonadati</taxon>
        <taxon>Pseudomonadota</taxon>
        <taxon>Alphaproteobacteria</taxon>
        <taxon>Hyphomicrobiales</taxon>
        <taxon>Rhizobiaceae</taxon>
        <taxon>Rhizobium/Agrobacterium group</taxon>
        <taxon>Rhizobium</taxon>
    </lineage>
</organism>
<name>A0A6P0BGF3_RHILE</name>
<feature type="domain" description="Aminoglycoside phosphotransferase" evidence="1">
    <location>
        <begin position="27"/>
        <end position="223"/>
    </location>
</feature>
<comment type="caution">
    <text evidence="2">The sequence shown here is derived from an EMBL/GenBank/DDBJ whole genome shotgun (WGS) entry which is preliminary data.</text>
</comment>
<dbReference type="Proteomes" id="UP000471560">
    <property type="component" value="Unassembled WGS sequence"/>
</dbReference>
<sequence length="264" mass="28506">MTVIATIPRAVLTSDGGTARTETGRLLGSGKEAEVFEYGALALKLYRRAASKASSFREAANLSILERHALPAPKVHAVGEFDGRWGVLMDRALSSCFADQFVSTAGRAPLEDMAQLHRRLHEKPGDGLPSLMARLSARIRRAEGLDAASRKRLLLELDSLPDGDGVCHGDFHPWNIHGSGQGFMIVDWLDACCGNPLADVCRTYVLFHHAMPDRAMDYVEAYASVTGSEVSSILAWLPAIAAARLTEGVANENDELLRLAGLSP</sequence>
<evidence type="ECO:0000313" key="3">
    <source>
        <dbReference type="Proteomes" id="UP000471560"/>
    </source>
</evidence>
<dbReference type="GO" id="GO:0016740">
    <property type="term" value="F:transferase activity"/>
    <property type="evidence" value="ECO:0007669"/>
    <property type="project" value="UniProtKB-KW"/>
</dbReference>